<dbReference type="InterPro" id="IPR036812">
    <property type="entry name" value="NAD(P)_OxRdtase_dom_sf"/>
</dbReference>
<feature type="domain" description="NADP-dependent oxidoreductase" evidence="1">
    <location>
        <begin position="33"/>
        <end position="95"/>
    </location>
</feature>
<dbReference type="AlphaFoldDB" id="A0A7S2UGN2"/>
<evidence type="ECO:0000259" key="1">
    <source>
        <dbReference type="Pfam" id="PF00248"/>
    </source>
</evidence>
<evidence type="ECO:0000313" key="2">
    <source>
        <dbReference type="EMBL" id="CAD9817715.1"/>
    </source>
</evidence>
<dbReference type="InterPro" id="IPR023210">
    <property type="entry name" value="NADP_OxRdtase_dom"/>
</dbReference>
<sequence length="116" mass="13073">MEQRPLLALNEASESGMDIIIKEGLANGRALRHPKLREWAQKLDCEVDQIALACILAQPFKARVLSGAITPEQLSSNLEAMEIVETIKDTDLKQIMDSCIMSSEEYWNERSALVWN</sequence>
<name>A0A7S2UGN2_9STRA</name>
<dbReference type="PANTHER" id="PTHR43312">
    <property type="entry name" value="D-THREO-ALDOSE 1-DEHYDROGENASE"/>
    <property type="match status" value="1"/>
</dbReference>
<dbReference type="Gene3D" id="3.20.20.100">
    <property type="entry name" value="NADP-dependent oxidoreductase domain"/>
    <property type="match status" value="1"/>
</dbReference>
<dbReference type="EMBL" id="HBHQ01014308">
    <property type="protein sequence ID" value="CAD9817715.1"/>
    <property type="molecule type" value="Transcribed_RNA"/>
</dbReference>
<proteinExistence type="predicted"/>
<dbReference type="Pfam" id="PF00248">
    <property type="entry name" value="Aldo_ket_red"/>
    <property type="match status" value="1"/>
</dbReference>
<accession>A0A7S2UGN2</accession>
<dbReference type="PANTHER" id="PTHR43312:SF1">
    <property type="entry name" value="NADP-DEPENDENT OXIDOREDUCTASE DOMAIN-CONTAINING PROTEIN"/>
    <property type="match status" value="1"/>
</dbReference>
<gene>
    <name evidence="2" type="ORF">ASEP1449_LOCUS9547</name>
</gene>
<organism evidence="2">
    <name type="scientific">Attheya septentrionalis</name>
    <dbReference type="NCBI Taxonomy" id="420275"/>
    <lineage>
        <taxon>Eukaryota</taxon>
        <taxon>Sar</taxon>
        <taxon>Stramenopiles</taxon>
        <taxon>Ochrophyta</taxon>
        <taxon>Bacillariophyta</taxon>
        <taxon>Coscinodiscophyceae</taxon>
        <taxon>Chaetocerotophycidae</taxon>
        <taxon>Chaetocerotales</taxon>
        <taxon>Attheyaceae</taxon>
        <taxon>Attheya</taxon>
    </lineage>
</organism>
<reference evidence="2" key="1">
    <citation type="submission" date="2021-01" db="EMBL/GenBank/DDBJ databases">
        <authorList>
            <person name="Corre E."/>
            <person name="Pelletier E."/>
            <person name="Niang G."/>
            <person name="Scheremetjew M."/>
            <person name="Finn R."/>
            <person name="Kale V."/>
            <person name="Holt S."/>
            <person name="Cochrane G."/>
            <person name="Meng A."/>
            <person name="Brown T."/>
            <person name="Cohen L."/>
        </authorList>
    </citation>
    <scope>NUCLEOTIDE SEQUENCE</scope>
    <source>
        <strain evidence="2">CCMP2084</strain>
    </source>
</reference>
<protein>
    <recommendedName>
        <fullName evidence="1">NADP-dependent oxidoreductase domain-containing protein</fullName>
    </recommendedName>
</protein>
<dbReference type="InterPro" id="IPR053135">
    <property type="entry name" value="AKR2_Oxidoreductase"/>
</dbReference>
<dbReference type="SUPFAM" id="SSF51430">
    <property type="entry name" value="NAD(P)-linked oxidoreductase"/>
    <property type="match status" value="1"/>
</dbReference>